<gene>
    <name evidence="1" type="ORF">MKK62_24365</name>
</gene>
<evidence type="ECO:0000313" key="1">
    <source>
        <dbReference type="EMBL" id="UMB69435.1"/>
    </source>
</evidence>
<dbReference type="Proteomes" id="UP001055336">
    <property type="component" value="Chromosome"/>
</dbReference>
<proteinExistence type="predicted"/>
<evidence type="ECO:0000313" key="2">
    <source>
        <dbReference type="Proteomes" id="UP001055336"/>
    </source>
</evidence>
<sequence>MRSAPRFWFWSHDIQPDQVAGLDMPGMRLLRLINYRRGRDAVRRFAALYHDDDGTLAPAHTWLIDVDAATAAAQGERAASITVDADPDGAGAAFTVVLDAQSRPGRAVYADLAAGEVAELLDGTKTVLDFATYIRHESRCYAVIVEPAAGDGSVFVPAMNPADVRPALGPRGVVPVKARAYNDGPTGWRVSVIGEHARGVSWSVLVDIDADDVSEKLEHLQAYPLDLDAAGHGLGVRFAVVAAK</sequence>
<name>A0ABY3VJ44_9MYCO</name>
<accession>A0ABY3VJ44</accession>
<organism evidence="1 2">
    <name type="scientific">Mycobacterium paraterrae</name>
    <dbReference type="NCBI Taxonomy" id="577492"/>
    <lineage>
        <taxon>Bacteria</taxon>
        <taxon>Bacillati</taxon>
        <taxon>Actinomycetota</taxon>
        <taxon>Actinomycetes</taxon>
        <taxon>Mycobacteriales</taxon>
        <taxon>Mycobacteriaceae</taxon>
        <taxon>Mycobacterium</taxon>
    </lineage>
</organism>
<protein>
    <submittedName>
        <fullName evidence="1">Uncharacterized protein</fullName>
    </submittedName>
</protein>
<dbReference type="RefSeq" id="WP_240261168.1">
    <property type="nucleotide sequence ID" value="NZ_CP092488.2"/>
</dbReference>
<reference evidence="1" key="1">
    <citation type="submission" date="2022-08" db="EMBL/GenBank/DDBJ databases">
        <title>Whole genome sequencing of non-tuberculosis mycobacteria type-strains.</title>
        <authorList>
            <person name="Igarashi Y."/>
            <person name="Osugi A."/>
            <person name="Mitarai S."/>
        </authorList>
    </citation>
    <scope>NUCLEOTIDE SEQUENCE</scope>
    <source>
        <strain evidence="1">DSM 45127</strain>
    </source>
</reference>
<dbReference type="EMBL" id="CP092488">
    <property type="protein sequence ID" value="UMB69435.1"/>
    <property type="molecule type" value="Genomic_DNA"/>
</dbReference>
<keyword evidence="2" id="KW-1185">Reference proteome</keyword>